<organism evidence="1 2">
    <name type="scientific">Castilleja foliolosa</name>
    <dbReference type="NCBI Taxonomy" id="1961234"/>
    <lineage>
        <taxon>Eukaryota</taxon>
        <taxon>Viridiplantae</taxon>
        <taxon>Streptophyta</taxon>
        <taxon>Embryophyta</taxon>
        <taxon>Tracheophyta</taxon>
        <taxon>Spermatophyta</taxon>
        <taxon>Magnoliopsida</taxon>
        <taxon>eudicotyledons</taxon>
        <taxon>Gunneridae</taxon>
        <taxon>Pentapetalae</taxon>
        <taxon>asterids</taxon>
        <taxon>lamiids</taxon>
        <taxon>Lamiales</taxon>
        <taxon>Orobanchaceae</taxon>
        <taxon>Pedicularideae</taxon>
        <taxon>Castillejinae</taxon>
        <taxon>Castilleja</taxon>
    </lineage>
</organism>
<sequence>MSGAAEKPSTTKTPADFLKSIRGRPVVVKLNSGVDYRG</sequence>
<dbReference type="AlphaFoldDB" id="A0ABD3BU48"/>
<dbReference type="EMBL" id="JAVIJP010000066">
    <property type="protein sequence ID" value="KAL3620619.1"/>
    <property type="molecule type" value="Genomic_DNA"/>
</dbReference>
<name>A0ABD3BU48_9LAMI</name>
<keyword evidence="2" id="KW-1185">Reference proteome</keyword>
<evidence type="ECO:0000313" key="2">
    <source>
        <dbReference type="Proteomes" id="UP001632038"/>
    </source>
</evidence>
<dbReference type="Proteomes" id="UP001632038">
    <property type="component" value="Unassembled WGS sequence"/>
</dbReference>
<reference evidence="2" key="1">
    <citation type="journal article" date="2024" name="IScience">
        <title>Strigolactones Initiate the Formation of Haustorium-like Structures in Castilleja.</title>
        <authorList>
            <person name="Buerger M."/>
            <person name="Peterson D."/>
            <person name="Chory J."/>
        </authorList>
    </citation>
    <scope>NUCLEOTIDE SEQUENCE [LARGE SCALE GENOMIC DNA]</scope>
</reference>
<accession>A0ABD3BU48</accession>
<proteinExistence type="predicted"/>
<gene>
    <name evidence="1" type="primary">LSM6A</name>
    <name evidence="1" type="ORF">CASFOL_035531</name>
</gene>
<protein>
    <submittedName>
        <fullName evidence="1">Sm-like protein lsm6a</fullName>
    </submittedName>
</protein>
<dbReference type="Gene3D" id="2.30.30.100">
    <property type="match status" value="1"/>
</dbReference>
<comment type="caution">
    <text evidence="1">The sequence shown here is derived from an EMBL/GenBank/DDBJ whole genome shotgun (WGS) entry which is preliminary data.</text>
</comment>
<evidence type="ECO:0000313" key="1">
    <source>
        <dbReference type="EMBL" id="KAL3620619.1"/>
    </source>
</evidence>